<gene>
    <name evidence="1" type="ORF">H9856_04260</name>
</gene>
<protein>
    <recommendedName>
        <fullName evidence="3">Phage protein</fullName>
    </recommendedName>
</protein>
<dbReference type="AlphaFoldDB" id="A0A9D1VHQ5"/>
<dbReference type="EMBL" id="DXFH01000013">
    <property type="protein sequence ID" value="HIX35596.1"/>
    <property type="molecule type" value="Genomic_DNA"/>
</dbReference>
<name>A0A9D1VHQ5_9LACO</name>
<reference evidence="1" key="1">
    <citation type="journal article" date="2021" name="PeerJ">
        <title>Extensive microbial diversity within the chicken gut microbiome revealed by metagenomics and culture.</title>
        <authorList>
            <person name="Gilroy R."/>
            <person name="Ravi A."/>
            <person name="Getino M."/>
            <person name="Pursley I."/>
            <person name="Horton D.L."/>
            <person name="Alikhan N.F."/>
            <person name="Baker D."/>
            <person name="Gharbi K."/>
            <person name="Hall N."/>
            <person name="Watson M."/>
            <person name="Adriaenssens E.M."/>
            <person name="Foster-Nyarko E."/>
            <person name="Jarju S."/>
            <person name="Secka A."/>
            <person name="Antonio M."/>
            <person name="Oren A."/>
            <person name="Chaudhuri R.R."/>
            <person name="La Ragione R."/>
            <person name="Hildebrand F."/>
            <person name="Pallen M.J."/>
        </authorList>
    </citation>
    <scope>NUCLEOTIDE SEQUENCE</scope>
    <source>
        <strain evidence="1">ChiSxjej3B15-572</strain>
    </source>
</reference>
<evidence type="ECO:0008006" key="3">
    <source>
        <dbReference type="Google" id="ProtNLM"/>
    </source>
</evidence>
<dbReference type="Proteomes" id="UP000824231">
    <property type="component" value="Unassembled WGS sequence"/>
</dbReference>
<evidence type="ECO:0000313" key="2">
    <source>
        <dbReference type="Proteomes" id="UP000824231"/>
    </source>
</evidence>
<comment type="caution">
    <text evidence="1">The sequence shown here is derived from an EMBL/GenBank/DDBJ whole genome shotgun (WGS) entry which is preliminary data.</text>
</comment>
<proteinExistence type="predicted"/>
<accession>A0A9D1VHQ5</accession>
<evidence type="ECO:0000313" key="1">
    <source>
        <dbReference type="EMBL" id="HIX35596.1"/>
    </source>
</evidence>
<sequence length="104" mass="11986">MNKLDKDEQRLFDLLPKGMERPRPLKELVNLTGWPSRKVRGTIYRLIVLHHRPIGAIYQQPGNGYFIITNDTERNKALAPLTSQIAMMTKRAQVISNSKLEEQS</sequence>
<reference evidence="1" key="2">
    <citation type="submission" date="2021-04" db="EMBL/GenBank/DDBJ databases">
        <authorList>
            <person name="Gilroy R."/>
        </authorList>
    </citation>
    <scope>NUCLEOTIDE SEQUENCE</scope>
    <source>
        <strain evidence="1">ChiSxjej3B15-572</strain>
    </source>
</reference>
<organism evidence="1 2">
    <name type="scientific">Candidatus Limosilactobacillus merdigallinarum</name>
    <dbReference type="NCBI Taxonomy" id="2838652"/>
    <lineage>
        <taxon>Bacteria</taxon>
        <taxon>Bacillati</taxon>
        <taxon>Bacillota</taxon>
        <taxon>Bacilli</taxon>
        <taxon>Lactobacillales</taxon>
        <taxon>Lactobacillaceae</taxon>
        <taxon>Limosilactobacillus</taxon>
    </lineage>
</organism>